<evidence type="ECO:0000256" key="1">
    <source>
        <dbReference type="SAM" id="SignalP"/>
    </source>
</evidence>
<comment type="caution">
    <text evidence="2">The sequence shown here is derived from an EMBL/GenBank/DDBJ whole genome shotgun (WGS) entry which is preliminary data.</text>
</comment>
<evidence type="ECO:0000313" key="3">
    <source>
        <dbReference type="Proteomes" id="UP000823941"/>
    </source>
</evidence>
<feature type="signal peptide" evidence="1">
    <location>
        <begin position="1"/>
        <end position="21"/>
    </location>
</feature>
<evidence type="ECO:0000313" key="2">
    <source>
        <dbReference type="EMBL" id="KAG7310546.1"/>
    </source>
</evidence>
<accession>A0ABQ7QZS3</accession>
<keyword evidence="1" id="KW-0732">Signal</keyword>
<name>A0ABQ7QZS3_PLUXY</name>
<keyword evidence="3" id="KW-1185">Reference proteome</keyword>
<sequence>MNIKIIIVITFLIVIVSEVSSEHPPLLYYRHMYLWFPQLTKHRGLALLFQLIKNYYVPTYWYDIGGWWRYDFGGRHALDKKAAREGIKILWKSIYNFYKSDAFFYPPRLRRNLYYNSFTYWTGRGWWFFGKI</sequence>
<dbReference type="Proteomes" id="UP000823941">
    <property type="component" value="Chromosome 5"/>
</dbReference>
<reference evidence="2 3" key="1">
    <citation type="submission" date="2021-06" db="EMBL/GenBank/DDBJ databases">
        <title>A haploid diamondback moth (Plutella xylostella L.) genome assembly resolves 31 chromosomes and identifies a diamide resistance mutation.</title>
        <authorList>
            <person name="Ward C.M."/>
            <person name="Perry K.D."/>
            <person name="Baker G."/>
            <person name="Powis K."/>
            <person name="Heckel D.G."/>
            <person name="Baxter S.W."/>
        </authorList>
    </citation>
    <scope>NUCLEOTIDE SEQUENCE [LARGE SCALE GENOMIC DNA]</scope>
    <source>
        <strain evidence="2 3">LV</strain>
        <tissue evidence="2">Single pupa</tissue>
    </source>
</reference>
<gene>
    <name evidence="2" type="ORF">JYU34_003333</name>
</gene>
<feature type="chain" id="PRO_5046537955" evidence="1">
    <location>
        <begin position="22"/>
        <end position="132"/>
    </location>
</feature>
<dbReference type="EMBL" id="JAHIBW010000005">
    <property type="protein sequence ID" value="KAG7310546.1"/>
    <property type="molecule type" value="Genomic_DNA"/>
</dbReference>
<proteinExistence type="predicted"/>
<protein>
    <submittedName>
        <fullName evidence="2">Uncharacterized protein</fullName>
    </submittedName>
</protein>
<organism evidence="2 3">
    <name type="scientific">Plutella xylostella</name>
    <name type="common">Diamondback moth</name>
    <name type="synonym">Plutella maculipennis</name>
    <dbReference type="NCBI Taxonomy" id="51655"/>
    <lineage>
        <taxon>Eukaryota</taxon>
        <taxon>Metazoa</taxon>
        <taxon>Ecdysozoa</taxon>
        <taxon>Arthropoda</taxon>
        <taxon>Hexapoda</taxon>
        <taxon>Insecta</taxon>
        <taxon>Pterygota</taxon>
        <taxon>Neoptera</taxon>
        <taxon>Endopterygota</taxon>
        <taxon>Lepidoptera</taxon>
        <taxon>Glossata</taxon>
        <taxon>Ditrysia</taxon>
        <taxon>Yponomeutoidea</taxon>
        <taxon>Plutellidae</taxon>
        <taxon>Plutella</taxon>
    </lineage>
</organism>